<evidence type="ECO:0000313" key="2">
    <source>
        <dbReference type="EMBL" id="QJA96952.1"/>
    </source>
</evidence>
<proteinExistence type="predicted"/>
<dbReference type="EMBL" id="MT143449">
    <property type="protein sequence ID" value="QJA96952.1"/>
    <property type="molecule type" value="Genomic_DNA"/>
</dbReference>
<reference evidence="2" key="1">
    <citation type="submission" date="2020-03" db="EMBL/GenBank/DDBJ databases">
        <title>The deep terrestrial virosphere.</title>
        <authorList>
            <person name="Holmfeldt K."/>
            <person name="Nilsson E."/>
            <person name="Simone D."/>
            <person name="Lopez-Fernandez M."/>
            <person name="Wu X."/>
            <person name="de Brujin I."/>
            <person name="Lundin D."/>
            <person name="Andersson A."/>
            <person name="Bertilsson S."/>
            <person name="Dopson M."/>
        </authorList>
    </citation>
    <scope>NUCLEOTIDE SEQUENCE</scope>
    <source>
        <strain evidence="2">MM415B07027</strain>
    </source>
</reference>
<evidence type="ECO:0000256" key="1">
    <source>
        <dbReference type="SAM" id="Phobius"/>
    </source>
</evidence>
<gene>
    <name evidence="2" type="ORF">MM415B07027_0003</name>
</gene>
<keyword evidence="1" id="KW-0812">Transmembrane</keyword>
<name>A0A6M3LTY9_9ZZZZ</name>
<sequence length="49" mass="5894">MNFFIEIIVTITLILLLMNLCVFIGREFKTFENFIIKVLESIEKRMKKI</sequence>
<keyword evidence="1" id="KW-1133">Transmembrane helix</keyword>
<accession>A0A6M3LTY9</accession>
<organism evidence="2">
    <name type="scientific">viral metagenome</name>
    <dbReference type="NCBI Taxonomy" id="1070528"/>
    <lineage>
        <taxon>unclassified sequences</taxon>
        <taxon>metagenomes</taxon>
        <taxon>organismal metagenomes</taxon>
    </lineage>
</organism>
<keyword evidence="1" id="KW-0472">Membrane</keyword>
<feature type="transmembrane region" description="Helical" evidence="1">
    <location>
        <begin position="6"/>
        <end position="25"/>
    </location>
</feature>
<protein>
    <submittedName>
        <fullName evidence="2">Uncharacterized protein</fullName>
    </submittedName>
</protein>
<dbReference type="AlphaFoldDB" id="A0A6M3LTY9"/>